<dbReference type="PANTHER" id="PTHR11748">
    <property type="entry name" value="D-LACTATE DEHYDROGENASE"/>
    <property type="match status" value="1"/>
</dbReference>
<dbReference type="SUPFAM" id="SSF56176">
    <property type="entry name" value="FAD-binding/transporter-associated domain-like"/>
    <property type="match status" value="1"/>
</dbReference>
<dbReference type="RefSeq" id="WP_102845306.1">
    <property type="nucleotide sequence ID" value="NZ_PDZR01000034.1"/>
</dbReference>
<protein>
    <submittedName>
        <fullName evidence="4">p-cresol methylhydroxylase</fullName>
    </submittedName>
</protein>
<comment type="caution">
    <text evidence="4">The sequence shown here is derived from an EMBL/GenBank/DDBJ whole genome shotgun (WGS) entry which is preliminary data.</text>
</comment>
<dbReference type="Gene3D" id="3.40.462.10">
    <property type="entry name" value="FAD-linked oxidases, C-terminal domain"/>
    <property type="match status" value="1"/>
</dbReference>
<dbReference type="PROSITE" id="PS51387">
    <property type="entry name" value="FAD_PCMH"/>
    <property type="match status" value="1"/>
</dbReference>
<evidence type="ECO:0000313" key="4">
    <source>
        <dbReference type="EMBL" id="PNG24387.1"/>
    </source>
</evidence>
<name>A0A2J7TC97_METSI</name>
<dbReference type="PANTHER" id="PTHR11748:SF114">
    <property type="entry name" value="ARYL-ALCOHOL OXIDASE VANILLYL-ALCOHOL OXIDASE (AFU_ORTHOLOGUE AFUA_3G09500)-RELATED"/>
    <property type="match status" value="1"/>
</dbReference>
<accession>A0A2J7TC97</accession>
<evidence type="ECO:0000256" key="2">
    <source>
        <dbReference type="ARBA" id="ARBA00022827"/>
    </source>
</evidence>
<dbReference type="InterPro" id="IPR036318">
    <property type="entry name" value="FAD-bd_PCMH-like_sf"/>
</dbReference>
<dbReference type="EMBL" id="PDZR01000034">
    <property type="protein sequence ID" value="PNG24387.1"/>
    <property type="molecule type" value="Genomic_DNA"/>
</dbReference>
<organism evidence="4 5">
    <name type="scientific">Methylocella silvestris</name>
    <dbReference type="NCBI Taxonomy" id="199596"/>
    <lineage>
        <taxon>Bacteria</taxon>
        <taxon>Pseudomonadati</taxon>
        <taxon>Pseudomonadota</taxon>
        <taxon>Alphaproteobacteria</taxon>
        <taxon>Hyphomicrobiales</taxon>
        <taxon>Beijerinckiaceae</taxon>
        <taxon>Methylocella</taxon>
    </lineage>
</organism>
<evidence type="ECO:0000259" key="3">
    <source>
        <dbReference type="PROSITE" id="PS51387"/>
    </source>
</evidence>
<dbReference type="Gene3D" id="3.30.465.10">
    <property type="match status" value="1"/>
</dbReference>
<keyword evidence="1" id="KW-0285">Flavoprotein</keyword>
<dbReference type="AlphaFoldDB" id="A0A2J7TC97"/>
<dbReference type="InterPro" id="IPR016164">
    <property type="entry name" value="FAD-linked_Oxase-like_C"/>
</dbReference>
<dbReference type="InterPro" id="IPR016166">
    <property type="entry name" value="FAD-bd_PCMH"/>
</dbReference>
<proteinExistence type="predicted"/>
<keyword evidence="2" id="KW-0274">FAD</keyword>
<dbReference type="InterPro" id="IPR016169">
    <property type="entry name" value="FAD-bd_PCMH_sub2"/>
</dbReference>
<dbReference type="Gene3D" id="3.30.43.10">
    <property type="entry name" value="Uridine Diphospho-n-acetylenolpyruvylglucosamine Reductase, domain 2"/>
    <property type="match status" value="1"/>
</dbReference>
<dbReference type="InterPro" id="IPR006094">
    <property type="entry name" value="Oxid_FAD_bind_N"/>
</dbReference>
<dbReference type="GO" id="GO:0008720">
    <property type="term" value="F:D-lactate dehydrogenase (NAD+) activity"/>
    <property type="evidence" value="ECO:0007669"/>
    <property type="project" value="TreeGrafter"/>
</dbReference>
<feature type="domain" description="FAD-binding PCMH-type" evidence="3">
    <location>
        <begin position="50"/>
        <end position="235"/>
    </location>
</feature>
<dbReference type="Proteomes" id="UP000236286">
    <property type="component" value="Unassembled WGS sequence"/>
</dbReference>
<gene>
    <name evidence="4" type="ORF">CR492_19055</name>
</gene>
<dbReference type="SUPFAM" id="SSF55103">
    <property type="entry name" value="FAD-linked oxidases, C-terminal domain"/>
    <property type="match status" value="1"/>
</dbReference>
<dbReference type="InterPro" id="IPR016171">
    <property type="entry name" value="Vanillyl_alc_oxidase_C-sub2"/>
</dbReference>
<dbReference type="InterPro" id="IPR016170">
    <property type="entry name" value="Cytok_DH_C_sf"/>
</dbReference>
<evidence type="ECO:0000256" key="1">
    <source>
        <dbReference type="ARBA" id="ARBA00022630"/>
    </source>
</evidence>
<dbReference type="Pfam" id="PF01565">
    <property type="entry name" value="FAD_binding_4"/>
    <property type="match status" value="1"/>
</dbReference>
<dbReference type="InterPro" id="IPR016167">
    <property type="entry name" value="FAD-bd_PCMH_sub1"/>
</dbReference>
<reference evidence="4 5" key="1">
    <citation type="submission" date="2017-10" db="EMBL/GenBank/DDBJ databases">
        <title>Genome announcement of Methylocella silvestris TVC from permafrost.</title>
        <authorList>
            <person name="Wang J."/>
            <person name="Geng K."/>
            <person name="Ul-Haque F."/>
            <person name="Crombie A.T."/>
            <person name="Street L.E."/>
            <person name="Wookey P.A."/>
            <person name="Murrell J.C."/>
            <person name="Pratscher J."/>
        </authorList>
    </citation>
    <scope>NUCLEOTIDE SEQUENCE [LARGE SCALE GENOMIC DNA]</scope>
    <source>
        <strain evidence="4 5">TVC</strain>
    </source>
</reference>
<evidence type="ECO:0000313" key="5">
    <source>
        <dbReference type="Proteomes" id="UP000236286"/>
    </source>
</evidence>
<dbReference type="GO" id="GO:0004458">
    <property type="term" value="F:D-lactate dehydrogenase (cytochrome) activity"/>
    <property type="evidence" value="ECO:0007669"/>
    <property type="project" value="TreeGrafter"/>
</dbReference>
<sequence length="538" mass="59217">MLPPNVSKSDFAAALQEFESAVGKEWVYSVDDDVALYRDAYSPFAVEPPLQMLASAAVAPSSVEQVQQVVRIANKYKIPLYTVSTGRNLGYGGSSPAQSGSVVVDLKRMNRVLEVNEAEAFVVVEPGVNFIELYRYFEANGHPFMVATPEPGWGSLIGNALDHGVSYVMGDNFASARGLEVVLPNGEVLRTGMGALPNSRLWHAFPYGFGPNINGLFSQSNFGIVTKMGFSLARKPAMQAEFTVSSAKSDDLYPLIGVAQAMRQQGLLYLSSAASPIRSPMGPPGIEPPPHARRARELLNRRDGGSPDEWDQLGVESGVPVSVVTGSVRGPTQIVQATLDYAREQFAKIPGAKFHIDKALRFPLNLDEIPPDQRPKIGVPSLWPFASLAMGDTRRGMYFFSPVCRATAEDLFAIRQTVREVVLDHADESIRDLFLGWILANTVYPNAFIFAYPFAITDDASVNKKYRDLFTRLVDTCAERGWGEYRTHVAFQSEVMNQYSLNNHVLRRFCESVKDAIDPNGILAPGKSGIWPRRMREG</sequence>
<dbReference type="GO" id="GO:1903457">
    <property type="term" value="P:lactate catabolic process"/>
    <property type="evidence" value="ECO:0007669"/>
    <property type="project" value="TreeGrafter"/>
</dbReference>
<dbReference type="Gene3D" id="1.10.45.10">
    <property type="entry name" value="Vanillyl-alcohol Oxidase, Chain A, domain 4"/>
    <property type="match status" value="1"/>
</dbReference>
<dbReference type="GO" id="GO:0071949">
    <property type="term" value="F:FAD binding"/>
    <property type="evidence" value="ECO:0007669"/>
    <property type="project" value="InterPro"/>
</dbReference>